<feature type="transmembrane region" description="Helical" evidence="1">
    <location>
        <begin position="84"/>
        <end position="108"/>
    </location>
</feature>
<dbReference type="AlphaFoldDB" id="A0A830GTR0"/>
<keyword evidence="1" id="KW-0812">Transmembrane</keyword>
<reference evidence="2" key="1">
    <citation type="journal article" date="2014" name="Int. J. Syst. Evol. Microbiol.">
        <title>Complete genome sequence of Corynebacterium casei LMG S-19264T (=DSM 44701T), isolated from a smear-ripened cheese.</title>
        <authorList>
            <consortium name="US DOE Joint Genome Institute (JGI-PGF)"/>
            <person name="Walter F."/>
            <person name="Albersmeier A."/>
            <person name="Kalinowski J."/>
            <person name="Ruckert C."/>
        </authorList>
    </citation>
    <scope>NUCLEOTIDE SEQUENCE</scope>
    <source>
        <strain evidence="2">JCM 10088</strain>
    </source>
</reference>
<evidence type="ECO:0000256" key="1">
    <source>
        <dbReference type="SAM" id="Phobius"/>
    </source>
</evidence>
<keyword evidence="1" id="KW-0472">Membrane</keyword>
<evidence type="ECO:0000313" key="3">
    <source>
        <dbReference type="Proteomes" id="UP000610960"/>
    </source>
</evidence>
<keyword evidence="1" id="KW-1133">Transmembrane helix</keyword>
<dbReference type="EMBL" id="BMNL01000001">
    <property type="protein sequence ID" value="GGP19231.1"/>
    <property type="molecule type" value="Genomic_DNA"/>
</dbReference>
<accession>A0A830GTR0</accession>
<keyword evidence="3" id="KW-1185">Reference proteome</keyword>
<name>A0A830GTR0_9CREN</name>
<dbReference type="Proteomes" id="UP000610960">
    <property type="component" value="Unassembled WGS sequence"/>
</dbReference>
<gene>
    <name evidence="2" type="ORF">GCM10007981_02080</name>
</gene>
<evidence type="ECO:0000313" key="2">
    <source>
        <dbReference type="EMBL" id="GGP19231.1"/>
    </source>
</evidence>
<organism evidence="2 3">
    <name type="scientific">Thermocladium modestius</name>
    <dbReference type="NCBI Taxonomy" id="62609"/>
    <lineage>
        <taxon>Archaea</taxon>
        <taxon>Thermoproteota</taxon>
        <taxon>Thermoprotei</taxon>
        <taxon>Thermoproteales</taxon>
        <taxon>Thermoproteaceae</taxon>
        <taxon>Thermocladium</taxon>
    </lineage>
</organism>
<sequence>MKLVYADAAVTLTAFFLVVNVALPSFSVAEAGPISLAKPYTLNSDVLAVLPWLVSMLLTILTIKETWFNAAIAYTPLEEVTSRVYRIMAFFMLFLNIAILIILINYLLSMKPI</sequence>
<proteinExistence type="predicted"/>
<protein>
    <submittedName>
        <fullName evidence="2">Uncharacterized protein</fullName>
    </submittedName>
</protein>
<feature type="transmembrane region" description="Helical" evidence="1">
    <location>
        <begin position="47"/>
        <end position="63"/>
    </location>
</feature>
<dbReference type="RefSeq" id="WP_188595620.1">
    <property type="nucleotide sequence ID" value="NZ_BMNL01000001.1"/>
</dbReference>
<reference evidence="2" key="2">
    <citation type="submission" date="2020-09" db="EMBL/GenBank/DDBJ databases">
        <authorList>
            <person name="Sun Q."/>
            <person name="Ohkuma M."/>
        </authorList>
    </citation>
    <scope>NUCLEOTIDE SEQUENCE</scope>
    <source>
        <strain evidence="2">JCM 10088</strain>
    </source>
</reference>
<comment type="caution">
    <text evidence="2">The sequence shown here is derived from an EMBL/GenBank/DDBJ whole genome shotgun (WGS) entry which is preliminary data.</text>
</comment>